<dbReference type="EMBL" id="JAIMJC010000006">
    <property type="protein sequence ID" value="KAH0523486.1"/>
    <property type="molecule type" value="Genomic_DNA"/>
</dbReference>
<evidence type="ECO:0000256" key="2">
    <source>
        <dbReference type="ARBA" id="ARBA00022801"/>
    </source>
</evidence>
<evidence type="ECO:0000256" key="5">
    <source>
        <dbReference type="RuleBase" id="RU003833"/>
    </source>
</evidence>
<dbReference type="InterPro" id="IPR000407">
    <property type="entry name" value="GDA1_CD39_NTPase"/>
</dbReference>
<dbReference type="Gene3D" id="3.30.420.150">
    <property type="entry name" value="Exopolyphosphatase. Domain 2"/>
    <property type="match status" value="1"/>
</dbReference>
<evidence type="ECO:0000256" key="6">
    <source>
        <dbReference type="SAM" id="MobiDB-lite"/>
    </source>
</evidence>
<name>A0A9P8HJB1_9HYPO</name>
<dbReference type="GO" id="GO:0004382">
    <property type="term" value="F:GDP phosphatase activity"/>
    <property type="evidence" value="ECO:0007669"/>
    <property type="project" value="TreeGrafter"/>
</dbReference>
<sequence length="624" mass="68543">MGQYGVILDAGSSGTRVYIYKWKDPNKALKQASASDVHVLPKLKLRKSKKIHPGVSTFAEDVSSVGPDHLKALIDTALDEIPASQVAQTPIFLLATAGVRFLPKHQQTALLQGICTYLQTNTQFLLPDCASHIQVISGETEGLYGWIAANYLLGGFDKPDEHAHGKGHNTYGFLDMGGASAQIAFAPNTTETEKHANDLKLVRLRRLDGSPMEYKVFTATWLGFGANKARERFVDGLQEQASLLVASNHPMLRSLEPACLKNASHVPAIDFDVNHFIGVSEYWHTTHGVFGQESKVYDLVAYEQEVNAFCSQDWSIIEHGLDKRKKTMEEKAENAREACFKASWLINVLYEGIGIPRITLRDIPGTKVNNTKGAVEKAKGKGFLDPFQPIDTIGGVEVSWTLGKMVLYAAGQIPPQGSALPVGFGSNTGLEIPTDFELAGSKPLFPGSHSYDDDDDDDVISNRSSPVSGLLVLMLVLLFIGYLLRKTEWGPRVLGKFRRFRKARSSSFVRNLFGRNTTSYDRLLEEGGALEFELGGTESDETDGSDGGETSRSARSHRLSGTKSSFERFDGMRPPSVMDRHGLVVRTESCERLAPTLQMLNAGRRSRAPSPTRLKNSIVIPQES</sequence>
<accession>A0A9P8HJB1</accession>
<comment type="similarity">
    <text evidence="1 5">Belongs to the GDA1/CD39 NTPase family.</text>
</comment>
<dbReference type="GO" id="GO:0046036">
    <property type="term" value="P:CTP metabolic process"/>
    <property type="evidence" value="ECO:0007669"/>
    <property type="project" value="TreeGrafter"/>
</dbReference>
<comment type="caution">
    <text evidence="7">The sequence shown here is derived from an EMBL/GenBank/DDBJ whole genome shotgun (WGS) entry which is preliminary data.</text>
</comment>
<gene>
    <name evidence="7" type="ORF">TsFJ059_008487</name>
</gene>
<dbReference type="GO" id="GO:0045134">
    <property type="term" value="F:UDP phosphatase activity"/>
    <property type="evidence" value="ECO:0007669"/>
    <property type="project" value="TreeGrafter"/>
</dbReference>
<dbReference type="AlphaFoldDB" id="A0A9P8HJB1"/>
<evidence type="ECO:0000313" key="8">
    <source>
        <dbReference type="Proteomes" id="UP000826573"/>
    </source>
</evidence>
<proteinExistence type="inferred from homology"/>
<reference evidence="7 8" key="1">
    <citation type="submission" date="2021-08" db="EMBL/GenBank/DDBJ databases">
        <title>The highly contiguous genome resource for Trichoderma semiorbis FJ059, a fungal antagonistic to plant pathogens.</title>
        <authorList>
            <person name="Liu T."/>
        </authorList>
    </citation>
    <scope>NUCLEOTIDE SEQUENCE [LARGE SCALE GENOMIC DNA]</scope>
    <source>
        <strain evidence="7 8">FJ059</strain>
    </source>
</reference>
<protein>
    <recommendedName>
        <fullName evidence="9">Nucleoside diphosphatase</fullName>
    </recommendedName>
</protein>
<evidence type="ECO:0000313" key="7">
    <source>
        <dbReference type="EMBL" id="KAH0523486.1"/>
    </source>
</evidence>
<dbReference type="GO" id="GO:0017111">
    <property type="term" value="F:ribonucleoside triphosphate phosphatase activity"/>
    <property type="evidence" value="ECO:0007669"/>
    <property type="project" value="TreeGrafter"/>
</dbReference>
<evidence type="ECO:0008006" key="9">
    <source>
        <dbReference type="Google" id="ProtNLM"/>
    </source>
</evidence>
<keyword evidence="4" id="KW-0547">Nucleotide-binding</keyword>
<feature type="binding site" evidence="4">
    <location>
        <begin position="178"/>
        <end position="182"/>
    </location>
    <ligand>
        <name>ATP</name>
        <dbReference type="ChEBI" id="CHEBI:30616"/>
    </ligand>
</feature>
<dbReference type="Pfam" id="PF01150">
    <property type="entry name" value="GDA1_CD39"/>
    <property type="match status" value="2"/>
</dbReference>
<dbReference type="GO" id="GO:0006256">
    <property type="term" value="P:UDP catabolic process"/>
    <property type="evidence" value="ECO:0007669"/>
    <property type="project" value="TreeGrafter"/>
</dbReference>
<dbReference type="GO" id="GO:0016020">
    <property type="term" value="C:membrane"/>
    <property type="evidence" value="ECO:0007669"/>
    <property type="project" value="TreeGrafter"/>
</dbReference>
<dbReference type="CDD" id="cd24039">
    <property type="entry name" value="ASKHA_NBD_YND1-like"/>
    <property type="match status" value="1"/>
</dbReference>
<feature type="region of interest" description="Disordered" evidence="6">
    <location>
        <begin position="535"/>
        <end position="573"/>
    </location>
</feature>
<organism evidence="7 8">
    <name type="scientific">Trichoderma semiorbis</name>
    <dbReference type="NCBI Taxonomy" id="1491008"/>
    <lineage>
        <taxon>Eukaryota</taxon>
        <taxon>Fungi</taxon>
        <taxon>Dikarya</taxon>
        <taxon>Ascomycota</taxon>
        <taxon>Pezizomycotina</taxon>
        <taxon>Sordariomycetes</taxon>
        <taxon>Hypocreomycetidae</taxon>
        <taxon>Hypocreales</taxon>
        <taxon>Hypocreaceae</taxon>
        <taxon>Trichoderma</taxon>
    </lineage>
</organism>
<dbReference type="Gene3D" id="3.30.420.40">
    <property type="match status" value="1"/>
</dbReference>
<dbReference type="GO" id="GO:0005524">
    <property type="term" value="F:ATP binding"/>
    <property type="evidence" value="ECO:0007669"/>
    <property type="project" value="UniProtKB-KW"/>
</dbReference>
<feature type="active site" description="Proton acceptor" evidence="3">
    <location>
        <position position="141"/>
    </location>
</feature>
<dbReference type="GO" id="GO:0005794">
    <property type="term" value="C:Golgi apparatus"/>
    <property type="evidence" value="ECO:0007669"/>
    <property type="project" value="UniProtKB-ARBA"/>
</dbReference>
<evidence type="ECO:0000256" key="4">
    <source>
        <dbReference type="PIRSR" id="PIRSR600407-2"/>
    </source>
</evidence>
<evidence type="ECO:0000256" key="1">
    <source>
        <dbReference type="ARBA" id="ARBA00009283"/>
    </source>
</evidence>
<dbReference type="Proteomes" id="UP000826573">
    <property type="component" value="Unassembled WGS sequence"/>
</dbReference>
<feature type="region of interest" description="Disordered" evidence="6">
    <location>
        <begin position="600"/>
        <end position="624"/>
    </location>
</feature>
<evidence type="ECO:0000256" key="3">
    <source>
        <dbReference type="PIRSR" id="PIRSR600407-1"/>
    </source>
</evidence>
<keyword evidence="4" id="KW-0067">ATP-binding</keyword>
<keyword evidence="8" id="KW-1185">Reference proteome</keyword>
<dbReference type="PROSITE" id="PS01238">
    <property type="entry name" value="GDA1_CD39_NTPASE"/>
    <property type="match status" value="1"/>
</dbReference>
<dbReference type="PANTHER" id="PTHR11782:SF121">
    <property type="entry name" value="NUCLEOSIDE-DIPHOSPHATASE MIG-23"/>
    <property type="match status" value="1"/>
</dbReference>
<keyword evidence="2 5" id="KW-0378">Hydrolase</keyword>
<dbReference type="PANTHER" id="PTHR11782">
    <property type="entry name" value="ADENOSINE/GUANOSINE DIPHOSPHATASE"/>
    <property type="match status" value="1"/>
</dbReference>